<proteinExistence type="predicted"/>
<dbReference type="EMBL" id="ABKSPD020000008">
    <property type="protein sequence ID" value="EKW9776692.1"/>
    <property type="molecule type" value="Genomic_DNA"/>
</dbReference>
<dbReference type="RefSeq" id="WP_012367596.1">
    <property type="nucleotide sequence ID" value="NZ_BGKU01000077.1"/>
</dbReference>
<dbReference type="GeneID" id="43840622"/>
<evidence type="ECO:0000313" key="2">
    <source>
        <dbReference type="EMBL" id="SPY96806.1"/>
    </source>
</evidence>
<evidence type="ECO:0008006" key="4">
    <source>
        <dbReference type="Google" id="ProtNLM"/>
    </source>
</evidence>
<dbReference type="AlphaFoldDB" id="A0A2X2BU11"/>
<sequence length="58" mass="6802">MKDKYYAGLENYKDCIEIEPTTKDCFILNTPSWNMDVTKQDLIDIRNTINEILGDDNE</sequence>
<name>A0A2X2BU11_PROMI</name>
<protein>
    <recommendedName>
        <fullName evidence="4">Phage protein</fullName>
    </recommendedName>
</protein>
<evidence type="ECO:0000313" key="1">
    <source>
        <dbReference type="EMBL" id="EKW9776692.1"/>
    </source>
</evidence>
<gene>
    <name evidence="2" type="ORF">NCTC10975_02544</name>
    <name evidence="1" type="ORF">PW210_002531</name>
</gene>
<dbReference type="Proteomes" id="UP001171165">
    <property type="component" value="Unassembled WGS sequence"/>
</dbReference>
<reference evidence="1" key="2">
    <citation type="submission" date="2023-06" db="EMBL/GenBank/DDBJ databases">
        <authorList>
            <consortium name="Clinical and Environmental Microbiology Branch: Whole genome sequencing antimicrobial resistance pathogens in the healthcare setting"/>
        </authorList>
    </citation>
    <scope>NUCLEOTIDE SEQUENCE</scope>
    <source>
        <strain evidence="1">Microbial</strain>
    </source>
</reference>
<organism evidence="2 3">
    <name type="scientific">Proteus mirabilis</name>
    <dbReference type="NCBI Taxonomy" id="584"/>
    <lineage>
        <taxon>Bacteria</taxon>
        <taxon>Pseudomonadati</taxon>
        <taxon>Pseudomonadota</taxon>
        <taxon>Gammaproteobacteria</taxon>
        <taxon>Enterobacterales</taxon>
        <taxon>Morganellaceae</taxon>
        <taxon>Proteus</taxon>
    </lineage>
</organism>
<dbReference type="Proteomes" id="UP000251485">
    <property type="component" value="Unassembled WGS sequence"/>
</dbReference>
<dbReference type="EMBL" id="UAUE01000020">
    <property type="protein sequence ID" value="SPY96806.1"/>
    <property type="molecule type" value="Genomic_DNA"/>
</dbReference>
<reference evidence="2 3" key="1">
    <citation type="submission" date="2018-06" db="EMBL/GenBank/DDBJ databases">
        <authorList>
            <consortium name="Pathogen Informatics"/>
            <person name="Doyle S."/>
        </authorList>
    </citation>
    <scope>NUCLEOTIDE SEQUENCE [LARGE SCALE GENOMIC DNA]</scope>
    <source>
        <strain evidence="2 3">NCTC10975</strain>
    </source>
</reference>
<evidence type="ECO:0000313" key="3">
    <source>
        <dbReference type="Proteomes" id="UP000251485"/>
    </source>
</evidence>
<accession>A0A2X2BU11</accession>